<dbReference type="RefSeq" id="XP_043061410.1">
    <property type="nucleotide sequence ID" value="XM_043206703.1"/>
</dbReference>
<dbReference type="Proteomes" id="UP001197328">
    <property type="component" value="Unassembled WGS sequence"/>
</dbReference>
<evidence type="ECO:0000313" key="15">
    <source>
        <dbReference type="Proteomes" id="UP001197328"/>
    </source>
</evidence>
<dbReference type="GeneID" id="66125002"/>
<protein>
    <recommendedName>
        <fullName evidence="4 11">MICOS complex subunit MIC12</fullName>
    </recommendedName>
    <alternativeName>
        <fullName evidence="10 11">Altered inheritance of mitochondria protein 5, mitochondrial</fullName>
    </alternativeName>
    <alternativeName>
        <fullName evidence="9 11">Found in mitochondrial proteome protein 51</fullName>
    </alternativeName>
</protein>
<keyword evidence="15" id="KW-1185">Reference proteome</keyword>
<comment type="caution">
    <text evidence="12">The sequence shown here is derived from an EMBL/GenBank/DDBJ whole genome shotgun (WGS) entry which is preliminary data.</text>
</comment>
<evidence type="ECO:0000256" key="11">
    <source>
        <dbReference type="RuleBase" id="RU363010"/>
    </source>
</evidence>
<gene>
    <name evidence="12" type="ORF">KL928_000951</name>
    <name evidence="13" type="ORF">KL940_000489</name>
</gene>
<dbReference type="Proteomes" id="UP001196530">
    <property type="component" value="Unassembled WGS sequence"/>
</dbReference>
<dbReference type="InterPro" id="IPR031463">
    <property type="entry name" value="Mic12"/>
</dbReference>
<evidence type="ECO:0000256" key="3">
    <source>
        <dbReference type="ARBA" id="ARBA00009188"/>
    </source>
</evidence>
<keyword evidence="11" id="KW-0999">Mitochondrion inner membrane</keyword>
<dbReference type="GO" id="GO:0042407">
    <property type="term" value="P:cristae formation"/>
    <property type="evidence" value="ECO:0007669"/>
    <property type="project" value="InterPro"/>
</dbReference>
<keyword evidence="8 11" id="KW-0472">Membrane</keyword>
<evidence type="ECO:0000256" key="10">
    <source>
        <dbReference type="ARBA" id="ARBA00032985"/>
    </source>
</evidence>
<evidence type="ECO:0000256" key="1">
    <source>
        <dbReference type="ARBA" id="ARBA00002689"/>
    </source>
</evidence>
<dbReference type="EMBL" id="JAHLVD010000001">
    <property type="protein sequence ID" value="KAG7852788.1"/>
    <property type="molecule type" value="Genomic_DNA"/>
</dbReference>
<feature type="transmembrane region" description="Helical" evidence="11">
    <location>
        <begin position="36"/>
        <end position="59"/>
    </location>
</feature>
<proteinExistence type="inferred from homology"/>
<evidence type="ECO:0000256" key="9">
    <source>
        <dbReference type="ARBA" id="ARBA00032159"/>
    </source>
</evidence>
<dbReference type="GO" id="GO:0061617">
    <property type="term" value="C:MICOS complex"/>
    <property type="evidence" value="ECO:0007669"/>
    <property type="project" value="UniProtKB-UniRule"/>
</dbReference>
<evidence type="ECO:0000256" key="5">
    <source>
        <dbReference type="ARBA" id="ARBA00022692"/>
    </source>
</evidence>
<evidence type="ECO:0000256" key="2">
    <source>
        <dbReference type="ARBA" id="ARBA00004370"/>
    </source>
</evidence>
<evidence type="ECO:0000313" key="12">
    <source>
        <dbReference type="EMBL" id="KAG7820867.1"/>
    </source>
</evidence>
<dbReference type="Pfam" id="PF17050">
    <property type="entry name" value="AIM5"/>
    <property type="match status" value="1"/>
</dbReference>
<comment type="subcellular location">
    <subcellularLocation>
        <location evidence="2">Membrane</location>
    </subcellularLocation>
    <subcellularLocation>
        <location evidence="11">Mitochondrion inner membrane</location>
        <topology evidence="11">Single-pass membrane protein</topology>
    </subcellularLocation>
</comment>
<organism evidence="12 14">
    <name type="scientific">Pichia angusta</name>
    <name type="common">Yeast</name>
    <name type="synonym">Hansenula polymorpha</name>
    <dbReference type="NCBI Taxonomy" id="870730"/>
    <lineage>
        <taxon>Eukaryota</taxon>
        <taxon>Fungi</taxon>
        <taxon>Dikarya</taxon>
        <taxon>Ascomycota</taxon>
        <taxon>Saccharomycotina</taxon>
        <taxon>Pichiomycetes</taxon>
        <taxon>Pichiales</taxon>
        <taxon>Pichiaceae</taxon>
        <taxon>Ogataea</taxon>
    </lineage>
</organism>
<dbReference type="AlphaFoldDB" id="A0AAN6DIC6"/>
<evidence type="ECO:0000313" key="14">
    <source>
        <dbReference type="Proteomes" id="UP001196530"/>
    </source>
</evidence>
<keyword evidence="5 11" id="KW-0812">Transmembrane</keyword>
<sequence>MVIKLNDFEKLSVENHTGSKPKKIFYFSRHKNKIEFIIMAGRIHGFLGGVLLTGSIAYLTAREFRLNQAIISQSLRESSRIIEERDLPVSHQSNVLQFKQKTLAESIKDIWNHEVIKGVNYIYSLDFSGVGDSITRSIDRFINNKD</sequence>
<dbReference type="EMBL" id="JAHLUX010000002">
    <property type="protein sequence ID" value="KAG7820867.1"/>
    <property type="molecule type" value="Genomic_DNA"/>
</dbReference>
<evidence type="ECO:0000256" key="7">
    <source>
        <dbReference type="ARBA" id="ARBA00023128"/>
    </source>
</evidence>
<evidence type="ECO:0000256" key="6">
    <source>
        <dbReference type="ARBA" id="ARBA00022989"/>
    </source>
</evidence>
<accession>A0AAN6DIC6</accession>
<evidence type="ECO:0000313" key="13">
    <source>
        <dbReference type="EMBL" id="KAG7852788.1"/>
    </source>
</evidence>
<keyword evidence="7 11" id="KW-0496">Mitochondrion</keyword>
<name>A0AAN6DIC6_PICAN</name>
<comment type="function">
    <text evidence="1 11">Component of the MICOS complex, a large protein complex of the mitochondrial inner membrane that plays crucial roles in the maintenance of crista junctions, inner membrane architecture, and formation of contact sites to the outer membrane.</text>
</comment>
<evidence type="ECO:0000256" key="4">
    <source>
        <dbReference type="ARBA" id="ARBA00018170"/>
    </source>
</evidence>
<keyword evidence="6 11" id="KW-1133">Transmembrane helix</keyword>
<reference evidence="12 15" key="1">
    <citation type="journal article" date="2021" name="G3 (Bethesda)">
        <title>Genomic diversity, chromosomal rearrangements, and interspecies hybridization in the ogataea polymorpha species complex.</title>
        <authorList>
            <person name="Hanson S.J."/>
            <person name="Cinneide E.O."/>
            <person name="Salzberg L.I."/>
            <person name="Wolfe K.H."/>
            <person name="McGowan J."/>
            <person name="Fitzpatrick D.A."/>
            <person name="Matlin K."/>
        </authorList>
    </citation>
    <scope>NUCLEOTIDE SEQUENCE</scope>
    <source>
        <strain evidence="13">51-138</strain>
        <strain evidence="12">61-244</strain>
    </source>
</reference>
<comment type="subunit">
    <text evidence="11">Component of the mitochondrial contact site and cristae organizing system (MICOS) complex.</text>
</comment>
<evidence type="ECO:0000256" key="8">
    <source>
        <dbReference type="ARBA" id="ARBA00023136"/>
    </source>
</evidence>
<comment type="similarity">
    <text evidence="3 11">Belongs to the MICOS complex subunit Mic12 family.</text>
</comment>
<dbReference type="GO" id="GO:0044284">
    <property type="term" value="C:mitochondrial crista junction"/>
    <property type="evidence" value="ECO:0007669"/>
    <property type="project" value="InterPro"/>
</dbReference>